<dbReference type="EMBL" id="AGCU01119118">
    <property type="status" value="NOT_ANNOTATED_CDS"/>
    <property type="molecule type" value="Genomic_DNA"/>
</dbReference>
<evidence type="ECO:0000313" key="3">
    <source>
        <dbReference type="Ensembl" id="ENSPSIP00000012018.1"/>
    </source>
</evidence>
<accession>K7FVF8</accession>
<dbReference type="EMBL" id="AGCU01119119">
    <property type="status" value="NOT_ANNOTATED_CDS"/>
    <property type="molecule type" value="Genomic_DNA"/>
</dbReference>
<feature type="domain" description="Rho-GAP" evidence="2">
    <location>
        <begin position="1"/>
        <end position="92"/>
    </location>
</feature>
<name>K7FVF8_PELSI</name>
<organism evidence="3 4">
    <name type="scientific">Pelodiscus sinensis</name>
    <name type="common">Chinese softshell turtle</name>
    <name type="synonym">Trionyx sinensis</name>
    <dbReference type="NCBI Taxonomy" id="13735"/>
    <lineage>
        <taxon>Eukaryota</taxon>
        <taxon>Metazoa</taxon>
        <taxon>Chordata</taxon>
        <taxon>Craniata</taxon>
        <taxon>Vertebrata</taxon>
        <taxon>Euteleostomi</taxon>
        <taxon>Archelosauria</taxon>
        <taxon>Testudinata</taxon>
        <taxon>Testudines</taxon>
        <taxon>Cryptodira</taxon>
        <taxon>Trionychia</taxon>
        <taxon>Trionychidae</taxon>
        <taxon>Pelodiscus</taxon>
    </lineage>
</organism>
<dbReference type="SUPFAM" id="SSF48350">
    <property type="entry name" value="GTPase activation domain, GAP"/>
    <property type="match status" value="1"/>
</dbReference>
<keyword evidence="1" id="KW-0732">Signal</keyword>
<dbReference type="Pfam" id="PF00620">
    <property type="entry name" value="RhoGAP"/>
    <property type="match status" value="1"/>
</dbReference>
<sequence>ACWTQSISKLLKATLTVLLDHLSLVASFHDFNRMNSQNIAVCFGPVLLNQNQEPGHQGSCGYARCEEIASAVDFKRHIEVLHYLLQAWPGQCRAESKNVGRACHYSLLLSTLTIIPARSAGCWGVAWWVAGSAGYWGVAAWWVAGRAGCWGVACQEYGLVAGPGPEADYAEVAGSDSENEMLDLRGLSSHSQTVFVRDFALVDDPEVPFSPCLNLKDFDALILDLERELSKQINVCL</sequence>
<evidence type="ECO:0000313" key="4">
    <source>
        <dbReference type="Proteomes" id="UP000007267"/>
    </source>
</evidence>
<reference evidence="3" key="4">
    <citation type="submission" date="2025-09" db="UniProtKB">
        <authorList>
            <consortium name="Ensembl"/>
        </authorList>
    </citation>
    <scope>IDENTIFICATION</scope>
</reference>
<dbReference type="HOGENOM" id="CLU_1173017_0_0_1"/>
<dbReference type="GeneTree" id="ENSGT01030000234635"/>
<dbReference type="InterPro" id="IPR052118">
    <property type="entry name" value="Rho-GAP_regulator"/>
</dbReference>
<proteinExistence type="predicted"/>
<dbReference type="InterPro" id="IPR008936">
    <property type="entry name" value="Rho_GTPase_activation_prot"/>
</dbReference>
<dbReference type="GO" id="GO:0046578">
    <property type="term" value="P:regulation of Ras protein signal transduction"/>
    <property type="evidence" value="ECO:0007669"/>
    <property type="project" value="TreeGrafter"/>
</dbReference>
<dbReference type="Ensembl" id="ENSPSIT00000012076.1">
    <property type="protein sequence ID" value="ENSPSIP00000012018.1"/>
    <property type="gene ID" value="ENSPSIG00000010843.1"/>
</dbReference>
<dbReference type="GO" id="GO:0007165">
    <property type="term" value="P:signal transduction"/>
    <property type="evidence" value="ECO:0007669"/>
    <property type="project" value="InterPro"/>
</dbReference>
<dbReference type="AlphaFoldDB" id="K7FVF8"/>
<reference evidence="4" key="1">
    <citation type="submission" date="2011-10" db="EMBL/GenBank/DDBJ databases">
        <authorList>
            <consortium name="Soft-shell Turtle Genome Consortium"/>
        </authorList>
    </citation>
    <scope>NUCLEOTIDE SEQUENCE [LARGE SCALE GENOMIC DNA]</scope>
    <source>
        <strain evidence="4">Daiwa-1</strain>
    </source>
</reference>
<evidence type="ECO:0000259" key="2">
    <source>
        <dbReference type="PROSITE" id="PS50238"/>
    </source>
</evidence>
<dbReference type="Gene3D" id="1.10.555.10">
    <property type="entry name" value="Rho GTPase activation protein"/>
    <property type="match status" value="1"/>
</dbReference>
<keyword evidence="4" id="KW-1185">Reference proteome</keyword>
<evidence type="ECO:0000256" key="1">
    <source>
        <dbReference type="SAM" id="SignalP"/>
    </source>
</evidence>
<dbReference type="PANTHER" id="PTHR46150:SF2">
    <property type="entry name" value="RHO GTPASE-ACTIVATING PROTEIN SYDE1"/>
    <property type="match status" value="1"/>
</dbReference>
<feature type="signal peptide" evidence="1">
    <location>
        <begin position="1"/>
        <end position="27"/>
    </location>
</feature>
<reference evidence="4" key="2">
    <citation type="journal article" date="2013" name="Nat. Genet.">
        <title>The draft genomes of soft-shell turtle and green sea turtle yield insights into the development and evolution of the turtle-specific body plan.</title>
        <authorList>
            <person name="Wang Z."/>
            <person name="Pascual-Anaya J."/>
            <person name="Zadissa A."/>
            <person name="Li W."/>
            <person name="Niimura Y."/>
            <person name="Huang Z."/>
            <person name="Li C."/>
            <person name="White S."/>
            <person name="Xiong Z."/>
            <person name="Fang D."/>
            <person name="Wang B."/>
            <person name="Ming Y."/>
            <person name="Chen Y."/>
            <person name="Zheng Y."/>
            <person name="Kuraku S."/>
            <person name="Pignatelli M."/>
            <person name="Herrero J."/>
            <person name="Beal K."/>
            <person name="Nozawa M."/>
            <person name="Li Q."/>
            <person name="Wang J."/>
            <person name="Zhang H."/>
            <person name="Yu L."/>
            <person name="Shigenobu S."/>
            <person name="Wang J."/>
            <person name="Liu J."/>
            <person name="Flicek P."/>
            <person name="Searle S."/>
            <person name="Wang J."/>
            <person name="Kuratani S."/>
            <person name="Yin Y."/>
            <person name="Aken B."/>
            <person name="Zhang G."/>
            <person name="Irie N."/>
        </authorList>
    </citation>
    <scope>NUCLEOTIDE SEQUENCE [LARGE SCALE GENOMIC DNA]</scope>
    <source>
        <strain evidence="4">Daiwa-1</strain>
    </source>
</reference>
<dbReference type="GO" id="GO:0005096">
    <property type="term" value="F:GTPase activator activity"/>
    <property type="evidence" value="ECO:0007669"/>
    <property type="project" value="TreeGrafter"/>
</dbReference>
<dbReference type="eggNOG" id="KOG1452">
    <property type="taxonomic scope" value="Eukaryota"/>
</dbReference>
<dbReference type="PANTHER" id="PTHR46150">
    <property type="entry name" value="RHO GTPASE-ACTIVATING PROTEIN 100F"/>
    <property type="match status" value="1"/>
</dbReference>
<dbReference type="InterPro" id="IPR000198">
    <property type="entry name" value="RhoGAP_dom"/>
</dbReference>
<dbReference type="GO" id="GO:0016477">
    <property type="term" value="P:cell migration"/>
    <property type="evidence" value="ECO:0007669"/>
    <property type="project" value="TreeGrafter"/>
</dbReference>
<feature type="chain" id="PRO_5003902169" description="Rho-GAP domain-containing protein" evidence="1">
    <location>
        <begin position="28"/>
        <end position="237"/>
    </location>
</feature>
<reference evidence="3" key="3">
    <citation type="submission" date="2025-08" db="UniProtKB">
        <authorList>
            <consortium name="Ensembl"/>
        </authorList>
    </citation>
    <scope>IDENTIFICATION</scope>
</reference>
<protein>
    <recommendedName>
        <fullName evidence="2">Rho-GAP domain-containing protein</fullName>
    </recommendedName>
</protein>
<dbReference type="STRING" id="13735.ENSPSIP00000012018"/>
<dbReference type="Proteomes" id="UP000007267">
    <property type="component" value="Unassembled WGS sequence"/>
</dbReference>
<dbReference type="PROSITE" id="PS50238">
    <property type="entry name" value="RHOGAP"/>
    <property type="match status" value="1"/>
</dbReference>
<dbReference type="GO" id="GO:0097060">
    <property type="term" value="C:synaptic membrane"/>
    <property type="evidence" value="ECO:0007669"/>
    <property type="project" value="TreeGrafter"/>
</dbReference>